<dbReference type="Proteomes" id="UP000824205">
    <property type="component" value="Unassembled WGS sequence"/>
</dbReference>
<proteinExistence type="predicted"/>
<protein>
    <submittedName>
        <fullName evidence="2">DUF4355 domain-containing protein</fullName>
    </submittedName>
</protein>
<dbReference type="Pfam" id="PF14265">
    <property type="entry name" value="DUF4355"/>
    <property type="match status" value="1"/>
</dbReference>
<accession>A0A9D1RDH5</accession>
<sequence>MNRYTLQLFAESMSQSEADNKEKHTETKVKGSPDGTQESNEEKAGGAQGKLYTDEDVDKLINRKFAEWQAKKDKEIDEATKLADMNAQQRAEYQRDQLQKELDEYKRRETLAEMGKTARSMLAEQDIDVPDELVASLVTENAETTAANVKAFAKAFTTAVQKAVEGKIAHTEPKAGGAATMTKAEILGIKDPIARQKAISENIGLFKN</sequence>
<evidence type="ECO:0000313" key="3">
    <source>
        <dbReference type="Proteomes" id="UP000824205"/>
    </source>
</evidence>
<feature type="compositionally biased region" description="Basic and acidic residues" evidence="1">
    <location>
        <begin position="18"/>
        <end position="31"/>
    </location>
</feature>
<dbReference type="EMBL" id="DXGE01000022">
    <property type="protein sequence ID" value="HIW85849.1"/>
    <property type="molecule type" value="Genomic_DNA"/>
</dbReference>
<gene>
    <name evidence="2" type="ORF">IAA48_05075</name>
</gene>
<comment type="caution">
    <text evidence="2">The sequence shown here is derived from an EMBL/GenBank/DDBJ whole genome shotgun (WGS) entry which is preliminary data.</text>
</comment>
<evidence type="ECO:0000313" key="2">
    <source>
        <dbReference type="EMBL" id="HIW85849.1"/>
    </source>
</evidence>
<name>A0A9D1RDH5_9FIRM</name>
<feature type="region of interest" description="Disordered" evidence="1">
    <location>
        <begin position="1"/>
        <end position="53"/>
    </location>
</feature>
<reference evidence="2" key="1">
    <citation type="journal article" date="2021" name="PeerJ">
        <title>Extensive microbial diversity within the chicken gut microbiome revealed by metagenomics and culture.</title>
        <authorList>
            <person name="Gilroy R."/>
            <person name="Ravi A."/>
            <person name="Getino M."/>
            <person name="Pursley I."/>
            <person name="Horton D.L."/>
            <person name="Alikhan N.F."/>
            <person name="Baker D."/>
            <person name="Gharbi K."/>
            <person name="Hall N."/>
            <person name="Watson M."/>
            <person name="Adriaenssens E.M."/>
            <person name="Foster-Nyarko E."/>
            <person name="Jarju S."/>
            <person name="Secka A."/>
            <person name="Antonio M."/>
            <person name="Oren A."/>
            <person name="Chaudhuri R.R."/>
            <person name="La Ragione R."/>
            <person name="Hildebrand F."/>
            <person name="Pallen M.J."/>
        </authorList>
    </citation>
    <scope>NUCLEOTIDE SEQUENCE</scope>
    <source>
        <strain evidence="2">421</strain>
    </source>
</reference>
<dbReference type="InterPro" id="IPR025580">
    <property type="entry name" value="Gp46"/>
</dbReference>
<organism evidence="2 3">
    <name type="scientific">Candidatus Eubacterium faecipullorum</name>
    <dbReference type="NCBI Taxonomy" id="2838571"/>
    <lineage>
        <taxon>Bacteria</taxon>
        <taxon>Bacillati</taxon>
        <taxon>Bacillota</taxon>
        <taxon>Clostridia</taxon>
        <taxon>Eubacteriales</taxon>
        <taxon>Eubacteriaceae</taxon>
        <taxon>Eubacterium</taxon>
    </lineage>
</organism>
<evidence type="ECO:0000256" key="1">
    <source>
        <dbReference type="SAM" id="MobiDB-lite"/>
    </source>
</evidence>
<reference evidence="2" key="2">
    <citation type="submission" date="2021-04" db="EMBL/GenBank/DDBJ databases">
        <authorList>
            <person name="Gilroy R."/>
        </authorList>
    </citation>
    <scope>NUCLEOTIDE SEQUENCE</scope>
    <source>
        <strain evidence="2">421</strain>
    </source>
</reference>
<dbReference type="AlphaFoldDB" id="A0A9D1RDH5"/>